<dbReference type="EMBL" id="JBEZVI010000015">
    <property type="protein sequence ID" value="MEU3712187.1"/>
    <property type="molecule type" value="Genomic_DNA"/>
</dbReference>
<organism evidence="1 2">
    <name type="scientific">Streptomyces catenulae</name>
    <dbReference type="NCBI Taxonomy" id="66875"/>
    <lineage>
        <taxon>Bacteria</taxon>
        <taxon>Bacillati</taxon>
        <taxon>Actinomycetota</taxon>
        <taxon>Actinomycetes</taxon>
        <taxon>Kitasatosporales</taxon>
        <taxon>Streptomycetaceae</taxon>
        <taxon>Streptomyces</taxon>
    </lineage>
</organism>
<protein>
    <submittedName>
        <fullName evidence="1">Transcriptional regulator</fullName>
    </submittedName>
</protein>
<sequence length="107" mass="11508">MYTADGGSPACPDAARQNRLAVQLADMIPGAATIRVSFHDPRQPWPHPHAIAKDAAGETIDLNRTTAKVAARWILRAWPDLDRSWVYTFDLATAALTAGDLAADGGR</sequence>
<name>A0ABV2Z2G2_9ACTN</name>
<dbReference type="RefSeq" id="WP_030284991.1">
    <property type="nucleotide sequence ID" value="NZ_JBEZVI010000015.1"/>
</dbReference>
<evidence type="ECO:0000313" key="1">
    <source>
        <dbReference type="EMBL" id="MEU3712187.1"/>
    </source>
</evidence>
<keyword evidence="2" id="KW-1185">Reference proteome</keyword>
<reference evidence="1 2" key="1">
    <citation type="submission" date="2024-06" db="EMBL/GenBank/DDBJ databases">
        <title>The Natural Products Discovery Center: Release of the First 8490 Sequenced Strains for Exploring Actinobacteria Biosynthetic Diversity.</title>
        <authorList>
            <person name="Kalkreuter E."/>
            <person name="Kautsar S.A."/>
            <person name="Yang D."/>
            <person name="Bader C.D."/>
            <person name="Teijaro C.N."/>
            <person name="Fluegel L."/>
            <person name="Davis C.M."/>
            <person name="Simpson J.R."/>
            <person name="Lauterbach L."/>
            <person name="Steele A.D."/>
            <person name="Gui C."/>
            <person name="Meng S."/>
            <person name="Li G."/>
            <person name="Viehrig K."/>
            <person name="Ye F."/>
            <person name="Su P."/>
            <person name="Kiefer A.F."/>
            <person name="Nichols A."/>
            <person name="Cepeda A.J."/>
            <person name="Yan W."/>
            <person name="Fan B."/>
            <person name="Jiang Y."/>
            <person name="Adhikari A."/>
            <person name="Zheng C.-J."/>
            <person name="Schuster L."/>
            <person name="Cowan T.M."/>
            <person name="Smanski M.J."/>
            <person name="Chevrette M.G."/>
            <person name="De Carvalho L.P.S."/>
            <person name="Shen B."/>
        </authorList>
    </citation>
    <scope>NUCLEOTIDE SEQUENCE [LARGE SCALE GENOMIC DNA]</scope>
    <source>
        <strain evidence="1 2">NPDC033039</strain>
    </source>
</reference>
<accession>A0ABV2Z2G2</accession>
<comment type="caution">
    <text evidence="1">The sequence shown here is derived from an EMBL/GenBank/DDBJ whole genome shotgun (WGS) entry which is preliminary data.</text>
</comment>
<gene>
    <name evidence="1" type="ORF">AB0E61_19105</name>
</gene>
<proteinExistence type="predicted"/>
<dbReference type="Proteomes" id="UP001550853">
    <property type="component" value="Unassembled WGS sequence"/>
</dbReference>
<evidence type="ECO:0000313" key="2">
    <source>
        <dbReference type="Proteomes" id="UP001550853"/>
    </source>
</evidence>